<keyword evidence="1" id="KW-0808">Transferase</keyword>
<dbReference type="InterPro" id="IPR054619">
    <property type="entry name" value="Npun_R2821-like"/>
</dbReference>
<accession>A0A8J7Z2X8</accession>
<proteinExistence type="predicted"/>
<dbReference type="EMBL" id="WVIE01000007">
    <property type="protein sequence ID" value="NDJ17221.1"/>
    <property type="molecule type" value="Genomic_DNA"/>
</dbReference>
<dbReference type="Pfam" id="PF01501">
    <property type="entry name" value="Glyco_transf_8"/>
    <property type="match status" value="1"/>
</dbReference>
<dbReference type="InterPro" id="IPR029044">
    <property type="entry name" value="Nucleotide-diphossugar_trans"/>
</dbReference>
<evidence type="ECO:0000313" key="2">
    <source>
        <dbReference type="Proteomes" id="UP000646053"/>
    </source>
</evidence>
<organism evidence="1 2">
    <name type="scientific">Myxacorys almedinensis A</name>
    <dbReference type="NCBI Taxonomy" id="2690445"/>
    <lineage>
        <taxon>Bacteria</taxon>
        <taxon>Bacillati</taxon>
        <taxon>Cyanobacteriota</taxon>
        <taxon>Cyanophyceae</taxon>
        <taxon>Leptolyngbyales</taxon>
        <taxon>Leptolyngbyaceae</taxon>
        <taxon>Myxacorys</taxon>
        <taxon>Myxacorys almedinensis</taxon>
    </lineage>
</organism>
<gene>
    <name evidence="1" type="ORF">GS601_07950</name>
</gene>
<sequence length="346" mass="40223">MMNGIYILANDYVYHQLVALLNSIEVNIGKEMPVCIIPYDDRLDQVKAEIARRPQATLFENQDSIKRWEAFATQAWKVHHRAQKTWRDRELPEVYRLAMHRKLCCFDGLFDKFIYFDADTLAMGSAEPVYQLLDRYSWVTHDYQYCSDIKYIFDASQENLAHVFSSEKLKSHLFCAGWFASRKNVFNAETLARLLSYLQAGEADLMALWGPDQSLLNYMVLRSEISYYNFAFHGGGTGSHWSSSFDEINHLLYDKGRQLTYIHYMSIASSQFNQLCEGMAVDIPYKNLFLHYRYLMHPDERPKIFKPAKLASSSSGKLRAIADKIIQFTQKKIGSLYDKIRQSKAV</sequence>
<name>A0A8J7Z2X8_9CYAN</name>
<dbReference type="NCBIfam" id="NF045582">
    <property type="entry name" value="Npun_R2823_gen"/>
    <property type="match status" value="1"/>
</dbReference>
<keyword evidence="2" id="KW-1185">Reference proteome</keyword>
<comment type="caution">
    <text evidence="1">The sequence shown here is derived from an EMBL/GenBank/DDBJ whole genome shotgun (WGS) entry which is preliminary data.</text>
</comment>
<reference evidence="1" key="1">
    <citation type="submission" date="2019-12" db="EMBL/GenBank/DDBJ databases">
        <title>High-Quality draft genome sequences of three cyanobacteria isolated from the limestone walls of the Old Cathedral of Coimbra.</title>
        <authorList>
            <person name="Tiago I."/>
            <person name="Soares F."/>
            <person name="Portugal A."/>
        </authorList>
    </citation>
    <scope>NUCLEOTIDE SEQUENCE</scope>
    <source>
        <strain evidence="1">A</strain>
    </source>
</reference>
<dbReference type="Proteomes" id="UP000646053">
    <property type="component" value="Unassembled WGS sequence"/>
</dbReference>
<dbReference type="AlphaFoldDB" id="A0A8J7Z2X8"/>
<evidence type="ECO:0000313" key="1">
    <source>
        <dbReference type="EMBL" id="NDJ17221.1"/>
    </source>
</evidence>
<dbReference type="SUPFAM" id="SSF53448">
    <property type="entry name" value="Nucleotide-diphospho-sugar transferases"/>
    <property type="match status" value="1"/>
</dbReference>
<dbReference type="InterPro" id="IPR002495">
    <property type="entry name" value="Glyco_trans_8"/>
</dbReference>
<dbReference type="Gene3D" id="3.90.550.10">
    <property type="entry name" value="Spore Coat Polysaccharide Biosynthesis Protein SpsA, Chain A"/>
    <property type="match status" value="1"/>
</dbReference>
<dbReference type="GO" id="GO:0016757">
    <property type="term" value="F:glycosyltransferase activity"/>
    <property type="evidence" value="ECO:0007669"/>
    <property type="project" value="InterPro"/>
</dbReference>
<protein>
    <submittedName>
        <fullName evidence="1">Sugar transferase</fullName>
    </submittedName>
</protein>